<keyword evidence="1" id="KW-1133">Transmembrane helix</keyword>
<keyword evidence="1" id="KW-0472">Membrane</keyword>
<dbReference type="Proteomes" id="UP000017670">
    <property type="component" value="Unassembled WGS sequence"/>
</dbReference>
<keyword evidence="3" id="KW-1185">Reference proteome</keyword>
<evidence type="ECO:0000256" key="1">
    <source>
        <dbReference type="SAM" id="Phobius"/>
    </source>
</evidence>
<dbReference type="GeneID" id="29857388"/>
<dbReference type="HOGENOM" id="CLU_1438229_0_0_6"/>
<keyword evidence="1" id="KW-0812">Transmembrane</keyword>
<comment type="caution">
    <text evidence="2">The sequence shown here is derived from an EMBL/GenBank/DDBJ whole genome shotgun (WGS) entry which is preliminary data.</text>
</comment>
<evidence type="ECO:0000313" key="2">
    <source>
        <dbReference type="EMBL" id="ENW06746.1"/>
    </source>
</evidence>
<gene>
    <name evidence="2" type="ORF">F933_01197</name>
</gene>
<dbReference type="PATRIC" id="fig|1217648.3.peg.1186"/>
<dbReference type="RefSeq" id="WP_005059457.1">
    <property type="nucleotide sequence ID" value="NZ_KB849765.1"/>
</dbReference>
<dbReference type="AlphaFoldDB" id="N9FP70"/>
<dbReference type="STRING" id="262668.GCA_000931715_01294"/>
<organism evidence="2 3">
    <name type="scientific">Acinetobacter beijerinckii CIP 110307</name>
    <dbReference type="NCBI Taxonomy" id="1217648"/>
    <lineage>
        <taxon>Bacteria</taxon>
        <taxon>Pseudomonadati</taxon>
        <taxon>Pseudomonadota</taxon>
        <taxon>Gammaproteobacteria</taxon>
        <taxon>Moraxellales</taxon>
        <taxon>Moraxellaceae</taxon>
        <taxon>Acinetobacter</taxon>
    </lineage>
</organism>
<feature type="transmembrane region" description="Helical" evidence="1">
    <location>
        <begin position="6"/>
        <end position="26"/>
    </location>
</feature>
<accession>N9FP70</accession>
<evidence type="ECO:0000313" key="3">
    <source>
        <dbReference type="Proteomes" id="UP000017670"/>
    </source>
</evidence>
<proteinExistence type="predicted"/>
<protein>
    <submittedName>
        <fullName evidence="2">Uncharacterized protein</fullName>
    </submittedName>
</protein>
<dbReference type="EMBL" id="APQL01000005">
    <property type="protein sequence ID" value="ENW06746.1"/>
    <property type="molecule type" value="Genomic_DNA"/>
</dbReference>
<dbReference type="eggNOG" id="ENOG5031QI1">
    <property type="taxonomic scope" value="Bacteria"/>
</dbReference>
<reference evidence="2 3" key="1">
    <citation type="submission" date="2013-02" db="EMBL/GenBank/DDBJ databases">
        <title>The Genome Sequence of Acinetobacter beijerinckii CIP 110307.</title>
        <authorList>
            <consortium name="The Broad Institute Genome Sequencing Platform"/>
            <consortium name="The Broad Institute Genome Sequencing Center for Infectious Disease"/>
            <person name="Cerqueira G."/>
            <person name="Feldgarden M."/>
            <person name="Courvalin P."/>
            <person name="Perichon B."/>
            <person name="Grillot-Courvalin C."/>
            <person name="Clermont D."/>
            <person name="Rocha E."/>
            <person name="Yoon E.-J."/>
            <person name="Nemec A."/>
            <person name="Walker B."/>
            <person name="Young S.K."/>
            <person name="Zeng Q."/>
            <person name="Gargeya S."/>
            <person name="Fitzgerald M."/>
            <person name="Haas B."/>
            <person name="Abouelleil A."/>
            <person name="Alvarado L."/>
            <person name="Arachchi H.M."/>
            <person name="Berlin A.M."/>
            <person name="Chapman S.B."/>
            <person name="Dewar J."/>
            <person name="Goldberg J."/>
            <person name="Griggs A."/>
            <person name="Gujja S."/>
            <person name="Hansen M."/>
            <person name="Howarth C."/>
            <person name="Imamovic A."/>
            <person name="Larimer J."/>
            <person name="McCowan C."/>
            <person name="Murphy C."/>
            <person name="Neiman D."/>
            <person name="Pearson M."/>
            <person name="Priest M."/>
            <person name="Roberts A."/>
            <person name="Saif S."/>
            <person name="Shea T."/>
            <person name="Sisk P."/>
            <person name="Sykes S."/>
            <person name="Wortman J."/>
            <person name="Nusbaum C."/>
            <person name="Birren B."/>
        </authorList>
    </citation>
    <scope>NUCLEOTIDE SEQUENCE [LARGE SCALE GENOMIC DNA]</scope>
    <source>
        <strain evidence="2 3">CIP 110307</strain>
    </source>
</reference>
<name>N9FP70_9GAMM</name>
<sequence>MNQKTILGLAAILALTLISIAGFYFFSPKHAVEKPVQTSVDNNASAVQASEVAASEAASNEIPAAEVDGIDVKELTTGSKSQNTSKHEPELLSFEFDQNLKAAETLEYMMAYAELPDFEQKNIRQYQQYVVDKIAKDTGKSSQQIQVLSRGALESEQVGNRYYVYKFKVGKDCEIHMVSTDMDQGDYKVNYNYCSG</sequence>